<name>A0A1L9RKV2_ASPWE</name>
<dbReference type="AlphaFoldDB" id="A0A1L9RKV2"/>
<dbReference type="Proteomes" id="UP000184383">
    <property type="component" value="Unassembled WGS sequence"/>
</dbReference>
<protein>
    <submittedName>
        <fullName evidence="1">Uncharacterized protein</fullName>
    </submittedName>
</protein>
<evidence type="ECO:0000313" key="1">
    <source>
        <dbReference type="EMBL" id="OJJ35565.1"/>
    </source>
</evidence>
<gene>
    <name evidence="1" type="ORF">ASPWEDRAFT_514922</name>
</gene>
<reference evidence="2" key="1">
    <citation type="journal article" date="2017" name="Genome Biol.">
        <title>Comparative genomics reveals high biological diversity and specific adaptations in the industrially and medically important fungal genus Aspergillus.</title>
        <authorList>
            <person name="de Vries R.P."/>
            <person name="Riley R."/>
            <person name="Wiebenga A."/>
            <person name="Aguilar-Osorio G."/>
            <person name="Amillis S."/>
            <person name="Uchima C.A."/>
            <person name="Anderluh G."/>
            <person name="Asadollahi M."/>
            <person name="Askin M."/>
            <person name="Barry K."/>
            <person name="Battaglia E."/>
            <person name="Bayram O."/>
            <person name="Benocci T."/>
            <person name="Braus-Stromeyer S.A."/>
            <person name="Caldana C."/>
            <person name="Canovas D."/>
            <person name="Cerqueira G.C."/>
            <person name="Chen F."/>
            <person name="Chen W."/>
            <person name="Choi C."/>
            <person name="Clum A."/>
            <person name="Dos Santos R.A."/>
            <person name="Damasio A.R."/>
            <person name="Diallinas G."/>
            <person name="Emri T."/>
            <person name="Fekete E."/>
            <person name="Flipphi M."/>
            <person name="Freyberg S."/>
            <person name="Gallo A."/>
            <person name="Gournas C."/>
            <person name="Habgood R."/>
            <person name="Hainaut M."/>
            <person name="Harispe M.L."/>
            <person name="Henrissat B."/>
            <person name="Hilden K.S."/>
            <person name="Hope R."/>
            <person name="Hossain A."/>
            <person name="Karabika E."/>
            <person name="Karaffa L."/>
            <person name="Karanyi Z."/>
            <person name="Krasevec N."/>
            <person name="Kuo A."/>
            <person name="Kusch H."/>
            <person name="LaButti K."/>
            <person name="Lagendijk E.L."/>
            <person name="Lapidus A."/>
            <person name="Levasseur A."/>
            <person name="Lindquist E."/>
            <person name="Lipzen A."/>
            <person name="Logrieco A.F."/>
            <person name="MacCabe A."/>
            <person name="Maekelae M.R."/>
            <person name="Malavazi I."/>
            <person name="Melin P."/>
            <person name="Meyer V."/>
            <person name="Mielnichuk N."/>
            <person name="Miskei M."/>
            <person name="Molnar A.P."/>
            <person name="Mule G."/>
            <person name="Ngan C.Y."/>
            <person name="Orejas M."/>
            <person name="Orosz E."/>
            <person name="Ouedraogo J.P."/>
            <person name="Overkamp K.M."/>
            <person name="Park H.-S."/>
            <person name="Perrone G."/>
            <person name="Piumi F."/>
            <person name="Punt P.J."/>
            <person name="Ram A.F."/>
            <person name="Ramon A."/>
            <person name="Rauscher S."/>
            <person name="Record E."/>
            <person name="Riano-Pachon D.M."/>
            <person name="Robert V."/>
            <person name="Roehrig J."/>
            <person name="Ruller R."/>
            <person name="Salamov A."/>
            <person name="Salih N.S."/>
            <person name="Samson R.A."/>
            <person name="Sandor E."/>
            <person name="Sanguinetti M."/>
            <person name="Schuetze T."/>
            <person name="Sepcic K."/>
            <person name="Shelest E."/>
            <person name="Sherlock G."/>
            <person name="Sophianopoulou V."/>
            <person name="Squina F.M."/>
            <person name="Sun H."/>
            <person name="Susca A."/>
            <person name="Todd R.B."/>
            <person name="Tsang A."/>
            <person name="Unkles S.E."/>
            <person name="van de Wiele N."/>
            <person name="van Rossen-Uffink D."/>
            <person name="Oliveira J.V."/>
            <person name="Vesth T.C."/>
            <person name="Visser J."/>
            <person name="Yu J.-H."/>
            <person name="Zhou M."/>
            <person name="Andersen M.R."/>
            <person name="Archer D.B."/>
            <person name="Baker S.E."/>
            <person name="Benoit I."/>
            <person name="Brakhage A.A."/>
            <person name="Braus G.H."/>
            <person name="Fischer R."/>
            <person name="Frisvad J.C."/>
            <person name="Goldman G.H."/>
            <person name="Houbraken J."/>
            <person name="Oakley B."/>
            <person name="Pocsi I."/>
            <person name="Scazzocchio C."/>
            <person name="Seiboth B."/>
            <person name="vanKuyk P.A."/>
            <person name="Wortman J."/>
            <person name="Dyer P.S."/>
            <person name="Grigoriev I.V."/>
        </authorList>
    </citation>
    <scope>NUCLEOTIDE SEQUENCE [LARGE SCALE GENOMIC DNA]</scope>
    <source>
        <strain evidence="2">DTO 134E9</strain>
    </source>
</reference>
<organism evidence="1 2">
    <name type="scientific">Aspergillus wentii DTO 134E9</name>
    <dbReference type="NCBI Taxonomy" id="1073089"/>
    <lineage>
        <taxon>Eukaryota</taxon>
        <taxon>Fungi</taxon>
        <taxon>Dikarya</taxon>
        <taxon>Ascomycota</taxon>
        <taxon>Pezizomycotina</taxon>
        <taxon>Eurotiomycetes</taxon>
        <taxon>Eurotiomycetidae</taxon>
        <taxon>Eurotiales</taxon>
        <taxon>Aspergillaceae</taxon>
        <taxon>Aspergillus</taxon>
        <taxon>Aspergillus subgen. Cremei</taxon>
    </lineage>
</organism>
<proteinExistence type="predicted"/>
<dbReference type="VEuPathDB" id="FungiDB:ASPWEDRAFT_514922"/>
<dbReference type="EMBL" id="KV878212">
    <property type="protein sequence ID" value="OJJ35565.1"/>
    <property type="molecule type" value="Genomic_DNA"/>
</dbReference>
<dbReference type="RefSeq" id="XP_040689241.1">
    <property type="nucleotide sequence ID" value="XM_040837602.1"/>
</dbReference>
<dbReference type="GeneID" id="63753450"/>
<sequence>MALKVSAECEYWDGRQTRAKTKLKQLASIGLTEKYQYEQKKENIICNKVLAPATFKT</sequence>
<keyword evidence="2" id="KW-1185">Reference proteome</keyword>
<evidence type="ECO:0000313" key="2">
    <source>
        <dbReference type="Proteomes" id="UP000184383"/>
    </source>
</evidence>
<accession>A0A1L9RKV2</accession>